<dbReference type="EMBL" id="CP002629">
    <property type="protein sequence ID" value="AEB08227.1"/>
    <property type="molecule type" value="Genomic_DNA"/>
</dbReference>
<proteinExistence type="predicted"/>
<keyword evidence="1" id="KW-0472">Membrane</keyword>
<dbReference type="STRING" id="880072.Desac_0336"/>
<protein>
    <recommendedName>
        <fullName evidence="4">FeoB-associated Cys-rich membrane protein</fullName>
    </recommendedName>
</protein>
<keyword evidence="1" id="KW-1133">Transmembrane helix</keyword>
<feature type="transmembrane region" description="Helical" evidence="1">
    <location>
        <begin position="6"/>
        <end position="24"/>
    </location>
</feature>
<evidence type="ECO:0000313" key="2">
    <source>
        <dbReference type="EMBL" id="AEB08227.1"/>
    </source>
</evidence>
<keyword evidence="3" id="KW-1185">Reference proteome</keyword>
<gene>
    <name evidence="2" type="ordered locus">Desac_0336</name>
</gene>
<dbReference type="AlphaFoldDB" id="F2NEN7"/>
<dbReference type="HOGENOM" id="CLU_211298_0_0_7"/>
<dbReference type="Proteomes" id="UP000000483">
    <property type="component" value="Chromosome"/>
</dbReference>
<dbReference type="RefSeq" id="WP_013705340.1">
    <property type="nucleotide sequence ID" value="NC_015388.1"/>
</dbReference>
<sequence>MAWLEILLIAAIIGGALFTLYRYFWQKQGRCPGCNSETCPSKQMHKNS</sequence>
<evidence type="ECO:0008006" key="4">
    <source>
        <dbReference type="Google" id="ProtNLM"/>
    </source>
</evidence>
<keyword evidence="1" id="KW-0812">Transmembrane</keyword>
<dbReference type="KEGG" id="dao:Desac_0336"/>
<evidence type="ECO:0000313" key="3">
    <source>
        <dbReference type="Proteomes" id="UP000000483"/>
    </source>
</evidence>
<reference evidence="2 3" key="1">
    <citation type="journal article" date="2011" name="Stand. Genomic Sci.">
        <title>Complete genome sequence of the acetate-degrading sulfate reducer Desulfobacca acetoxidans type strain (ASRB2).</title>
        <authorList>
            <person name="Goker M."/>
            <person name="Teshima H."/>
            <person name="Lapidus A."/>
            <person name="Nolan M."/>
            <person name="Lucas S."/>
            <person name="Hammon N."/>
            <person name="Deshpande S."/>
            <person name="Cheng J.F."/>
            <person name="Tapia R."/>
            <person name="Han C."/>
            <person name="Goodwin L."/>
            <person name="Pitluck S."/>
            <person name="Huntemann M."/>
            <person name="Liolios K."/>
            <person name="Ivanova N."/>
            <person name="Pagani I."/>
            <person name="Mavromatis K."/>
            <person name="Ovchinikova G."/>
            <person name="Pati A."/>
            <person name="Chen A."/>
            <person name="Palaniappan K."/>
            <person name="Land M."/>
            <person name="Hauser L."/>
            <person name="Brambilla E.M."/>
            <person name="Rohde M."/>
            <person name="Spring S."/>
            <person name="Detter J.C."/>
            <person name="Woyke T."/>
            <person name="Bristow J."/>
            <person name="Eisen J.A."/>
            <person name="Markowitz V."/>
            <person name="Hugenholtz P."/>
            <person name="Kyrpides N.C."/>
            <person name="Klenk H.P."/>
        </authorList>
    </citation>
    <scope>NUCLEOTIDE SEQUENCE [LARGE SCALE GENOMIC DNA]</scope>
    <source>
        <strain evidence="3">ATCC 700848 / DSM 11109 / ASRB2</strain>
    </source>
</reference>
<organism evidence="2 3">
    <name type="scientific">Desulfobacca acetoxidans (strain ATCC 700848 / DSM 11109 / ASRB2)</name>
    <dbReference type="NCBI Taxonomy" id="880072"/>
    <lineage>
        <taxon>Bacteria</taxon>
        <taxon>Pseudomonadati</taxon>
        <taxon>Thermodesulfobacteriota</taxon>
        <taxon>Desulfobaccia</taxon>
        <taxon>Desulfobaccales</taxon>
        <taxon>Desulfobaccaceae</taxon>
        <taxon>Desulfobacca</taxon>
    </lineage>
</organism>
<accession>F2NEN7</accession>
<name>F2NEN7_DESAR</name>
<evidence type="ECO:0000256" key="1">
    <source>
        <dbReference type="SAM" id="Phobius"/>
    </source>
</evidence>
<reference evidence="3" key="2">
    <citation type="submission" date="2011-03" db="EMBL/GenBank/DDBJ databases">
        <title>The complete genome of Desulfobacca acetoxidans DSM 11109.</title>
        <authorList>
            <consortium name="US DOE Joint Genome Institute (JGI-PGF)"/>
            <person name="Lucas S."/>
            <person name="Copeland A."/>
            <person name="Lapidus A."/>
            <person name="Bruce D."/>
            <person name="Goodwin L."/>
            <person name="Pitluck S."/>
            <person name="Peters L."/>
            <person name="Kyrpides N."/>
            <person name="Mavromatis K."/>
            <person name="Ivanova N."/>
            <person name="Ovchinnikova G."/>
            <person name="Teshima H."/>
            <person name="Detter J.C."/>
            <person name="Han C."/>
            <person name="Land M."/>
            <person name="Hauser L."/>
            <person name="Markowitz V."/>
            <person name="Cheng J.-F."/>
            <person name="Hugenholtz P."/>
            <person name="Woyke T."/>
            <person name="Wu D."/>
            <person name="Spring S."/>
            <person name="Schueler E."/>
            <person name="Brambilla E."/>
            <person name="Klenk H.-P."/>
            <person name="Eisen J.A."/>
        </authorList>
    </citation>
    <scope>NUCLEOTIDE SEQUENCE [LARGE SCALE GENOMIC DNA]</scope>
    <source>
        <strain evidence="3">ATCC 700848 / DSM 11109 / ASRB2</strain>
    </source>
</reference>